<dbReference type="Gene3D" id="1.20.1420.30">
    <property type="entry name" value="NCX, central ion-binding region"/>
    <property type="match status" value="1"/>
</dbReference>
<dbReference type="GeneID" id="8851998"/>
<feature type="domain" description="Sodium/calcium exchanger membrane region" evidence="9">
    <location>
        <begin position="4"/>
        <end position="132"/>
    </location>
</feature>
<feature type="compositionally biased region" description="Basic and acidic residues" evidence="7">
    <location>
        <begin position="183"/>
        <end position="193"/>
    </location>
</feature>
<feature type="transmembrane region" description="Helical" evidence="8">
    <location>
        <begin position="342"/>
        <end position="367"/>
    </location>
</feature>
<name>D2VKX1_NAEGR</name>
<feature type="transmembrane region" description="Helical" evidence="8">
    <location>
        <begin position="273"/>
        <end position="298"/>
    </location>
</feature>
<dbReference type="PANTHER" id="PTHR31503">
    <property type="entry name" value="VACUOLAR CALCIUM ION TRANSPORTER"/>
    <property type="match status" value="1"/>
</dbReference>
<evidence type="ECO:0000256" key="8">
    <source>
        <dbReference type="SAM" id="Phobius"/>
    </source>
</evidence>
<keyword evidence="11" id="KW-1185">Reference proteome</keyword>
<evidence type="ECO:0000256" key="3">
    <source>
        <dbReference type="ARBA" id="ARBA00022692"/>
    </source>
</evidence>
<dbReference type="KEGG" id="ngr:NAEGRDRAFT_80380"/>
<evidence type="ECO:0000313" key="10">
    <source>
        <dbReference type="EMBL" id="EFC42442.1"/>
    </source>
</evidence>
<dbReference type="Proteomes" id="UP000006671">
    <property type="component" value="Unassembled WGS sequence"/>
</dbReference>
<evidence type="ECO:0000313" key="11">
    <source>
        <dbReference type="Proteomes" id="UP000006671"/>
    </source>
</evidence>
<keyword evidence="2" id="KW-0813">Transport</keyword>
<evidence type="ECO:0000256" key="6">
    <source>
        <dbReference type="ARBA" id="ARBA00023136"/>
    </source>
</evidence>
<comment type="subcellular location">
    <subcellularLocation>
        <location evidence="1">Endomembrane system</location>
        <topology evidence="1">Multi-pass membrane protein</topology>
    </subcellularLocation>
</comment>
<feature type="transmembrane region" description="Helical" evidence="8">
    <location>
        <begin position="140"/>
        <end position="173"/>
    </location>
</feature>
<dbReference type="AlphaFoldDB" id="D2VKX1"/>
<reference evidence="10 11" key="1">
    <citation type="journal article" date="2010" name="Cell">
        <title>The genome of Naegleria gruberi illuminates early eukaryotic versatility.</title>
        <authorList>
            <person name="Fritz-Laylin L.K."/>
            <person name="Prochnik S.E."/>
            <person name="Ginger M.L."/>
            <person name="Dacks J.B."/>
            <person name="Carpenter M.L."/>
            <person name="Field M.C."/>
            <person name="Kuo A."/>
            <person name="Paredez A."/>
            <person name="Chapman J."/>
            <person name="Pham J."/>
            <person name="Shu S."/>
            <person name="Neupane R."/>
            <person name="Cipriano M."/>
            <person name="Mancuso J."/>
            <person name="Tu H."/>
            <person name="Salamov A."/>
            <person name="Lindquist E."/>
            <person name="Shapiro H."/>
            <person name="Lucas S."/>
            <person name="Grigoriev I.V."/>
            <person name="Cande W.Z."/>
            <person name="Fulton C."/>
            <person name="Rokhsar D.S."/>
            <person name="Dawson S.C."/>
        </authorList>
    </citation>
    <scope>NUCLEOTIDE SEQUENCE [LARGE SCALE GENOMIC DNA]</scope>
    <source>
        <strain evidence="10 11">NEG-M</strain>
    </source>
</reference>
<proteinExistence type="predicted"/>
<feature type="transmembrane region" description="Helical" evidence="8">
    <location>
        <begin position="66"/>
        <end position="91"/>
    </location>
</feature>
<dbReference type="GO" id="GO:0012505">
    <property type="term" value="C:endomembrane system"/>
    <property type="evidence" value="ECO:0007669"/>
    <property type="project" value="UniProtKB-SubCell"/>
</dbReference>
<keyword evidence="5" id="KW-0406">Ion transport</keyword>
<evidence type="ECO:0000256" key="7">
    <source>
        <dbReference type="SAM" id="MobiDB-lite"/>
    </source>
</evidence>
<dbReference type="Pfam" id="PF01699">
    <property type="entry name" value="Na_Ca_ex"/>
    <property type="match status" value="2"/>
</dbReference>
<dbReference type="InterPro" id="IPR044880">
    <property type="entry name" value="NCX_ion-bd_dom_sf"/>
</dbReference>
<feature type="transmembrane region" description="Helical" evidence="8">
    <location>
        <begin position="310"/>
        <end position="330"/>
    </location>
</feature>
<evidence type="ECO:0000256" key="5">
    <source>
        <dbReference type="ARBA" id="ARBA00023065"/>
    </source>
</evidence>
<dbReference type="OrthoDB" id="26525at2759"/>
<keyword evidence="3 8" id="KW-0812">Transmembrane</keyword>
<protein>
    <submittedName>
        <fullName evidence="10">Predicted protein</fullName>
    </submittedName>
</protein>
<dbReference type="GO" id="GO:0006874">
    <property type="term" value="P:intracellular calcium ion homeostasis"/>
    <property type="evidence" value="ECO:0007669"/>
    <property type="project" value="TreeGrafter"/>
</dbReference>
<gene>
    <name evidence="10" type="ORF">NAEGRDRAFT_80380</name>
</gene>
<dbReference type="RefSeq" id="XP_002675186.1">
    <property type="nucleotide sequence ID" value="XM_002675140.1"/>
</dbReference>
<dbReference type="VEuPathDB" id="AmoebaDB:NAEGRDRAFT_80380"/>
<feature type="domain" description="Sodium/calcium exchanger membrane region" evidence="9">
    <location>
        <begin position="210"/>
        <end position="353"/>
    </location>
</feature>
<evidence type="ECO:0000259" key="9">
    <source>
        <dbReference type="Pfam" id="PF01699"/>
    </source>
</evidence>
<dbReference type="InParanoid" id="D2VKX1"/>
<feature type="transmembrane region" description="Helical" evidence="8">
    <location>
        <begin position="230"/>
        <end position="253"/>
    </location>
</feature>
<dbReference type="GO" id="GO:0005774">
    <property type="term" value="C:vacuolar membrane"/>
    <property type="evidence" value="ECO:0007669"/>
    <property type="project" value="UniProtKB-ARBA"/>
</dbReference>
<keyword evidence="6 8" id="KW-0472">Membrane</keyword>
<dbReference type="EMBL" id="GG738879">
    <property type="protein sequence ID" value="EFC42442.1"/>
    <property type="molecule type" value="Genomic_DNA"/>
</dbReference>
<feature type="region of interest" description="Disordered" evidence="7">
    <location>
        <begin position="183"/>
        <end position="202"/>
    </location>
</feature>
<evidence type="ECO:0000256" key="1">
    <source>
        <dbReference type="ARBA" id="ARBA00004127"/>
    </source>
</evidence>
<dbReference type="PANTHER" id="PTHR31503:SF74">
    <property type="entry name" value="SODIUM_CALCIUM EXCHANGER MEMBRANE REGION DOMAIN-CONTAINING PROTEIN"/>
    <property type="match status" value="1"/>
</dbReference>
<sequence length="371" mass="39673">MLFAALYFLLYLCCLIFGAYCVSEGGDILGSIYDASIIGGIVISTLNTLPETIFFITALSSNQPTFALGAISGSVIVVCTIAVGLCIIIGSKAKEAKSMKRSSVSLTESASNSSHSQQHQHQHQHGRINLFSKVKQQARFLSYSLVFVISTLLFGFQTWIGIGGCISFAAFILFTLFNKSQDGKTAPEHHLSESSDEEEEEHEPAWKGGLYLALGGAMIYLFSDPFIQSVVVIGESLNITPLTLAFFFAPIASEAPEILESISLSRQGKTQNINIAFSNLVGGTISKTTLLTGILSLYGVQRGFEWISPAYTVSTLLLLICAASVASFGYSANHTATSGYALIALFIASGCVQFFTALAYGTTAVIVPPVE</sequence>
<dbReference type="InterPro" id="IPR004837">
    <property type="entry name" value="NaCa_Exmemb"/>
</dbReference>
<evidence type="ECO:0000256" key="4">
    <source>
        <dbReference type="ARBA" id="ARBA00022989"/>
    </source>
</evidence>
<keyword evidence="4 8" id="KW-1133">Transmembrane helix</keyword>
<dbReference type="GO" id="GO:0015369">
    <property type="term" value="F:calcium:proton antiporter activity"/>
    <property type="evidence" value="ECO:0007669"/>
    <property type="project" value="TreeGrafter"/>
</dbReference>
<dbReference type="OMA" id="VKGFEWE"/>
<feature type="transmembrane region" description="Helical" evidence="8">
    <location>
        <begin position="35"/>
        <end position="60"/>
    </location>
</feature>
<evidence type="ECO:0000256" key="2">
    <source>
        <dbReference type="ARBA" id="ARBA00022448"/>
    </source>
</evidence>
<accession>D2VKX1</accession>
<dbReference type="InterPro" id="IPR004713">
    <property type="entry name" value="CaH_exchang"/>
</dbReference>
<feature type="transmembrane region" description="Helical" evidence="8">
    <location>
        <begin position="6"/>
        <end position="23"/>
    </location>
</feature>
<organism evidence="11">
    <name type="scientific">Naegleria gruberi</name>
    <name type="common">Amoeba</name>
    <dbReference type="NCBI Taxonomy" id="5762"/>
    <lineage>
        <taxon>Eukaryota</taxon>
        <taxon>Discoba</taxon>
        <taxon>Heterolobosea</taxon>
        <taxon>Tetramitia</taxon>
        <taxon>Eutetramitia</taxon>
        <taxon>Vahlkampfiidae</taxon>
        <taxon>Naegleria</taxon>
    </lineage>
</organism>